<accession>A0A3S0ZBD8</accession>
<dbReference type="PROSITE" id="PS51833">
    <property type="entry name" value="HDOD"/>
    <property type="match status" value="1"/>
</dbReference>
<dbReference type="InterPro" id="IPR013976">
    <property type="entry name" value="HDOD"/>
</dbReference>
<dbReference type="EMBL" id="RXFT01000008">
    <property type="protein sequence ID" value="RUR69207.1"/>
    <property type="molecule type" value="Genomic_DNA"/>
</dbReference>
<evidence type="ECO:0000313" key="3">
    <source>
        <dbReference type="EMBL" id="RUR69207.1"/>
    </source>
</evidence>
<dbReference type="PANTHER" id="PTHR33525">
    <property type="match status" value="1"/>
</dbReference>
<name>A0A3S0ZBD8_9BURK</name>
<evidence type="ECO:0000313" key="4">
    <source>
        <dbReference type="Proteomes" id="UP000281118"/>
    </source>
</evidence>
<evidence type="ECO:0000256" key="1">
    <source>
        <dbReference type="SAM" id="MobiDB-lite"/>
    </source>
</evidence>
<dbReference type="RefSeq" id="WP_126023324.1">
    <property type="nucleotide sequence ID" value="NZ_RXFT01000008.1"/>
</dbReference>
<reference evidence="3 4" key="1">
    <citation type="submission" date="2018-12" db="EMBL/GenBank/DDBJ databases">
        <title>The genome sequences of Variovorax guangxiensis DSM 27352.</title>
        <authorList>
            <person name="Gao J."/>
            <person name="Sun J."/>
        </authorList>
    </citation>
    <scope>NUCLEOTIDE SEQUENCE [LARGE SCALE GENOMIC DNA]</scope>
    <source>
        <strain evidence="3 4">DSM 27352</strain>
    </source>
</reference>
<comment type="caution">
    <text evidence="3">The sequence shown here is derived from an EMBL/GenBank/DDBJ whole genome shotgun (WGS) entry which is preliminary data.</text>
</comment>
<proteinExistence type="predicted"/>
<dbReference type="PANTHER" id="PTHR33525:SF4">
    <property type="entry name" value="CYCLIC DI-GMP PHOSPHODIESTERASE CDGJ"/>
    <property type="match status" value="1"/>
</dbReference>
<dbReference type="OrthoDB" id="9804751at2"/>
<dbReference type="Proteomes" id="UP000281118">
    <property type="component" value="Unassembled WGS sequence"/>
</dbReference>
<sequence length="432" mass="46857">MRFDFFRRASEGAGAETGASTQPEAGCEGHLAYAMLLDAQRRVIGYRMAWRAAGAASDACGAAGVKALMDTLAMHLNPGDEGWLLGSQLLFVDVTVDALFQSELQSLPPQQVVLCMRADELMDADLRSILLFLREQGFGFMQCAGAVLPEDPELRSIVTHLEVGANDADTVARLRQDAQLGHPPVEPVASRVEDWIEFDACASRRVNVFIDGAFRNPPVLETEDALQPESLLIVQLMQMLQRNEDLRVIEAALKHDAALTYRLLRYINSPAVGMAVEIHSLRHAVAMLGYSPLYRWLSLLLATSNKAGSPYMMKKAILRGRFVELVGQGMLPASEADNLFVAGMFSLLDQLLGVSMEGVLRKVQLTEAVQQAILSRGGLYGPFVALAESCELDDGQAARLSEALFLSPAQVNAAQLSALVWAQGASPAASEQ</sequence>
<dbReference type="Gene3D" id="1.10.3210.10">
    <property type="entry name" value="Hypothetical protein af1432"/>
    <property type="match status" value="1"/>
</dbReference>
<feature type="region of interest" description="Disordered" evidence="1">
    <location>
        <begin position="1"/>
        <end position="23"/>
    </location>
</feature>
<feature type="domain" description="HDOD" evidence="2">
    <location>
        <begin position="226"/>
        <end position="420"/>
    </location>
</feature>
<dbReference type="Pfam" id="PF08668">
    <property type="entry name" value="HDOD"/>
    <property type="match status" value="1"/>
</dbReference>
<gene>
    <name evidence="3" type="ORF">EJP67_19310</name>
</gene>
<protein>
    <submittedName>
        <fullName evidence="3">HDOD domain-containing protein</fullName>
    </submittedName>
</protein>
<feature type="compositionally biased region" description="Low complexity" evidence="1">
    <location>
        <begin position="11"/>
        <end position="21"/>
    </location>
</feature>
<dbReference type="InterPro" id="IPR052340">
    <property type="entry name" value="RNase_Y/CdgJ"/>
</dbReference>
<feature type="compositionally biased region" description="Basic and acidic residues" evidence="1">
    <location>
        <begin position="1"/>
        <end position="10"/>
    </location>
</feature>
<evidence type="ECO:0000259" key="2">
    <source>
        <dbReference type="PROSITE" id="PS51833"/>
    </source>
</evidence>
<organism evidence="3 4">
    <name type="scientific">Variovorax guangxiensis</name>
    <dbReference type="NCBI Taxonomy" id="1775474"/>
    <lineage>
        <taxon>Bacteria</taxon>
        <taxon>Pseudomonadati</taxon>
        <taxon>Pseudomonadota</taxon>
        <taxon>Betaproteobacteria</taxon>
        <taxon>Burkholderiales</taxon>
        <taxon>Comamonadaceae</taxon>
        <taxon>Variovorax</taxon>
    </lineage>
</organism>
<dbReference type="SUPFAM" id="SSF109604">
    <property type="entry name" value="HD-domain/PDEase-like"/>
    <property type="match status" value="1"/>
</dbReference>
<dbReference type="AlphaFoldDB" id="A0A3S0ZBD8"/>